<dbReference type="AlphaFoldDB" id="A0A0C5BEZ2"/>
<reference evidence="1 3" key="1">
    <citation type="submission" date="2015-04" db="EMBL/GenBank/DDBJ databases">
        <title>Draft genome sequence of Rathayibacter toxicus strain FH-142 (AKA 70134 or CS 32), a Western Australian isolate.</title>
        <authorList>
            <consortium name="Consortium for Microbial Forensics and Genomics (microFORGE)"/>
            <person name="Knight B.M."/>
            <person name="Roberts D.P."/>
            <person name="Lin D."/>
            <person name="Hari K."/>
            <person name="Fletcher J."/>
            <person name="Melcher U."/>
            <person name="Blagden T."/>
            <person name="Luster D.G."/>
            <person name="Sechler A.J."/>
            <person name="Schneider W.L."/>
            <person name="Winegar R.A."/>
        </authorList>
    </citation>
    <scope>NUCLEOTIDE SEQUENCE [LARGE SCALE GENOMIC DNA]</scope>
    <source>
        <strain evidence="1 3">FH142</strain>
    </source>
</reference>
<evidence type="ECO:0000313" key="1">
    <source>
        <dbReference type="EMBL" id="KKM44482.1"/>
    </source>
</evidence>
<dbReference type="GeneID" id="93666228"/>
<dbReference type="KEGG" id="rtc:APU90_06470"/>
<reference evidence="2 4" key="2">
    <citation type="submission" date="2018-02" db="EMBL/GenBank/DDBJ databases">
        <title>Bacteriophage NCPPB3778 and a type I-E CRISPR drive the evolution of the US Biological Select Agent, Rathayibacter toxicus.</title>
        <authorList>
            <person name="Davis E.W.II."/>
            <person name="Tabima J.F."/>
            <person name="Weisberg A.J."/>
            <person name="Lopes L.D."/>
            <person name="Wiseman M.S."/>
            <person name="Wiseman M.S."/>
            <person name="Pupko T."/>
            <person name="Belcher M.S."/>
            <person name="Sechler A.J."/>
            <person name="Tancos M.A."/>
            <person name="Schroeder B.K."/>
            <person name="Murray T.D."/>
            <person name="Luster D.G."/>
            <person name="Schneider W.L."/>
            <person name="Rogers E."/>
            <person name="Andreote F.D."/>
            <person name="Grunwald N.J."/>
            <person name="Putnam M.L."/>
            <person name="Chang J.H."/>
        </authorList>
    </citation>
    <scope>NUCLEOTIDE SEQUENCE [LARGE SCALE GENOMIC DNA]</scope>
    <source>
        <strain evidence="2 4">FH99</strain>
    </source>
</reference>
<proteinExistence type="predicted"/>
<sequence>MNEETKRLRRILAVGFDGDTFTTGWTQRVVGIAGSRIREGYIFLTDPELAKEYAENHVKLPLFTEVHQFDVRPERWGPVEVFRRRIDNSLETLLTHIRVASRPSGTQRIPLPQDPVVTPIYLDSSLPSLPRVSHLVPNTFSAEIQDTCYQDSLFGVRAYIPEDSGVIELSYAVFASSETEAAAEVGLVLEKAQILLPPSVDVYPTFWSNIGCGTVLFARSRTVPKGLDARSFVEQDPALRPAPDAMWLN</sequence>
<dbReference type="EMBL" id="LBFI01000054">
    <property type="protein sequence ID" value="KKM44482.1"/>
    <property type="molecule type" value="Genomic_DNA"/>
</dbReference>
<dbReference type="Proteomes" id="UP000052979">
    <property type="component" value="Unassembled WGS sequence"/>
</dbReference>
<keyword evidence="3" id="KW-1185">Reference proteome</keyword>
<protein>
    <submittedName>
        <fullName evidence="1">Uncharacterized protein</fullName>
    </submittedName>
</protein>
<dbReference type="EMBL" id="PSWU01000014">
    <property type="protein sequence ID" value="PPI13527.1"/>
    <property type="molecule type" value="Genomic_DNA"/>
</dbReference>
<evidence type="ECO:0000313" key="2">
    <source>
        <dbReference type="EMBL" id="PPI13527.1"/>
    </source>
</evidence>
<evidence type="ECO:0000313" key="4">
    <source>
        <dbReference type="Proteomes" id="UP000237966"/>
    </source>
</evidence>
<comment type="caution">
    <text evidence="1">The sequence shown here is derived from an EMBL/GenBank/DDBJ whole genome shotgun (WGS) entry which is preliminary data.</text>
</comment>
<dbReference type="RefSeq" id="WP_027692191.1">
    <property type="nucleotide sequence ID" value="NZ_CP010848.1"/>
</dbReference>
<dbReference type="Proteomes" id="UP000237966">
    <property type="component" value="Unassembled WGS sequence"/>
</dbReference>
<name>A0A0C5BEZ2_9MICO</name>
<evidence type="ECO:0000313" key="3">
    <source>
        <dbReference type="Proteomes" id="UP000052979"/>
    </source>
</evidence>
<organism evidence="1 3">
    <name type="scientific">Rathayibacter toxicus</name>
    <dbReference type="NCBI Taxonomy" id="145458"/>
    <lineage>
        <taxon>Bacteria</taxon>
        <taxon>Bacillati</taxon>
        <taxon>Actinomycetota</taxon>
        <taxon>Actinomycetes</taxon>
        <taxon>Micrococcales</taxon>
        <taxon>Microbacteriaceae</taxon>
        <taxon>Rathayibacter</taxon>
    </lineage>
</organism>
<accession>A0A0C5BEZ2</accession>
<dbReference type="PATRIC" id="fig|145458.7.peg.3"/>
<dbReference type="KEGG" id="rtx:TI83_00010"/>
<gene>
    <name evidence="2" type="ORF">C5C51_10410</name>
    <name evidence="1" type="ORF">VT73_09975</name>
</gene>